<dbReference type="VEuPathDB" id="AmoebaDB:NAEGRDRAFT_53758"/>
<feature type="transmembrane region" description="Helical" evidence="1">
    <location>
        <begin position="176"/>
        <end position="198"/>
    </location>
</feature>
<dbReference type="Pfam" id="PF10067">
    <property type="entry name" value="DUF2306"/>
    <property type="match status" value="1"/>
</dbReference>
<sequence>MGDNMTLSNSSQDLILDKAPRHDDSKSTTGNIKDNIPVKFKKPIMSKKNLKQCGRVIGWIVYWLLIFAGWVAIAVQFGIMRASPVNPNNPEDYRKDLFIGKDYTVDKGYPALIVHAIGGILCLLIGILQFQDVIRRRVMIIHKIIGYIFSACVFIGFVGGLWLIPYSVGGVNTKVAFSLLSLIWIVTLGMALLYVTFAHKNPLVKHLPKGDRIQRHREWMIRCFSSVCAAITLRIYLFLFAGFYIAGNPNLSDTSYGILDAAQKEVYGASAWLAVSGNLIISEIYINMVVRKKIVNDGNLSSEMQVNPSKKF</sequence>
<feature type="transmembrane region" description="Helical" evidence="1">
    <location>
        <begin position="140"/>
        <end position="164"/>
    </location>
</feature>
<dbReference type="GeneID" id="8853706"/>
<accession>D2W0M2</accession>
<keyword evidence="1" id="KW-0812">Transmembrane</keyword>
<dbReference type="EMBL" id="GG738919">
    <property type="protein sequence ID" value="EFC37361.1"/>
    <property type="molecule type" value="Genomic_DNA"/>
</dbReference>
<dbReference type="InterPro" id="IPR018750">
    <property type="entry name" value="DUF2306_membrane"/>
</dbReference>
<keyword evidence="1" id="KW-0472">Membrane</keyword>
<dbReference type="AlphaFoldDB" id="D2W0M2"/>
<keyword evidence="1" id="KW-1133">Transmembrane helix</keyword>
<protein>
    <submittedName>
        <fullName evidence="2">Predicted protein</fullName>
    </submittedName>
</protein>
<feature type="transmembrane region" description="Helical" evidence="1">
    <location>
        <begin position="56"/>
        <end position="79"/>
    </location>
</feature>
<proteinExistence type="predicted"/>
<dbReference type="InParanoid" id="D2W0M2"/>
<dbReference type="RefSeq" id="XP_002670105.1">
    <property type="nucleotide sequence ID" value="XM_002670059.1"/>
</dbReference>
<name>D2W0M2_NAEGR</name>
<dbReference type="Proteomes" id="UP000006671">
    <property type="component" value="Unassembled WGS sequence"/>
</dbReference>
<gene>
    <name evidence="2" type="ORF">NAEGRDRAFT_53758</name>
</gene>
<dbReference type="KEGG" id="ngr:NAEGRDRAFT_53758"/>
<feature type="transmembrane region" description="Helical" evidence="1">
    <location>
        <begin position="219"/>
        <end position="246"/>
    </location>
</feature>
<evidence type="ECO:0000313" key="3">
    <source>
        <dbReference type="Proteomes" id="UP000006671"/>
    </source>
</evidence>
<evidence type="ECO:0000256" key="1">
    <source>
        <dbReference type="SAM" id="Phobius"/>
    </source>
</evidence>
<dbReference type="OrthoDB" id="193478at2759"/>
<keyword evidence="3" id="KW-1185">Reference proteome</keyword>
<feature type="transmembrane region" description="Helical" evidence="1">
    <location>
        <begin position="108"/>
        <end position="128"/>
    </location>
</feature>
<evidence type="ECO:0000313" key="2">
    <source>
        <dbReference type="EMBL" id="EFC37361.1"/>
    </source>
</evidence>
<reference evidence="2 3" key="1">
    <citation type="journal article" date="2010" name="Cell">
        <title>The genome of Naegleria gruberi illuminates early eukaryotic versatility.</title>
        <authorList>
            <person name="Fritz-Laylin L.K."/>
            <person name="Prochnik S.E."/>
            <person name="Ginger M.L."/>
            <person name="Dacks J.B."/>
            <person name="Carpenter M.L."/>
            <person name="Field M.C."/>
            <person name="Kuo A."/>
            <person name="Paredez A."/>
            <person name="Chapman J."/>
            <person name="Pham J."/>
            <person name="Shu S."/>
            <person name="Neupane R."/>
            <person name="Cipriano M."/>
            <person name="Mancuso J."/>
            <person name="Tu H."/>
            <person name="Salamov A."/>
            <person name="Lindquist E."/>
            <person name="Shapiro H."/>
            <person name="Lucas S."/>
            <person name="Grigoriev I.V."/>
            <person name="Cande W.Z."/>
            <person name="Fulton C."/>
            <person name="Rokhsar D.S."/>
            <person name="Dawson S.C."/>
        </authorList>
    </citation>
    <scope>NUCLEOTIDE SEQUENCE [LARGE SCALE GENOMIC DNA]</scope>
    <source>
        <strain evidence="2 3">NEG-M</strain>
    </source>
</reference>
<feature type="transmembrane region" description="Helical" evidence="1">
    <location>
        <begin position="266"/>
        <end position="286"/>
    </location>
</feature>
<organism evidence="3">
    <name type="scientific">Naegleria gruberi</name>
    <name type="common">Amoeba</name>
    <dbReference type="NCBI Taxonomy" id="5762"/>
    <lineage>
        <taxon>Eukaryota</taxon>
        <taxon>Discoba</taxon>
        <taxon>Heterolobosea</taxon>
        <taxon>Tetramitia</taxon>
        <taxon>Eutetramitia</taxon>
        <taxon>Vahlkampfiidae</taxon>
        <taxon>Naegleria</taxon>
    </lineage>
</organism>